<gene>
    <name evidence="3" type="primary">yqgE</name>
    <name evidence="3" type="ORF">GCM10008018_30180</name>
</gene>
<feature type="transmembrane region" description="Helical" evidence="2">
    <location>
        <begin position="171"/>
        <end position="190"/>
    </location>
</feature>
<dbReference type="InterPro" id="IPR052528">
    <property type="entry name" value="Sugar_transport-like"/>
</dbReference>
<dbReference type="Proteomes" id="UP000615455">
    <property type="component" value="Unassembled WGS sequence"/>
</dbReference>
<dbReference type="EMBL" id="BMHE01000013">
    <property type="protein sequence ID" value="GFZ82289.1"/>
    <property type="molecule type" value="Genomic_DNA"/>
</dbReference>
<dbReference type="RefSeq" id="WP_189012678.1">
    <property type="nucleotide sequence ID" value="NZ_BMHE01000013.1"/>
</dbReference>
<feature type="transmembrane region" description="Helical" evidence="2">
    <location>
        <begin position="313"/>
        <end position="331"/>
    </location>
</feature>
<feature type="transmembrane region" description="Helical" evidence="2">
    <location>
        <begin position="282"/>
        <end position="301"/>
    </location>
</feature>
<organism evidence="3 4">
    <name type="scientific">Paenibacillus marchantiophytorum</name>
    <dbReference type="NCBI Taxonomy" id="1619310"/>
    <lineage>
        <taxon>Bacteria</taxon>
        <taxon>Bacillati</taxon>
        <taxon>Bacillota</taxon>
        <taxon>Bacilli</taxon>
        <taxon>Bacillales</taxon>
        <taxon>Paenibacillaceae</taxon>
        <taxon>Paenibacillus</taxon>
    </lineage>
</organism>
<feature type="transmembrane region" description="Helical" evidence="2">
    <location>
        <begin position="202"/>
        <end position="224"/>
    </location>
</feature>
<keyword evidence="2" id="KW-0812">Transmembrane</keyword>
<dbReference type="CDD" id="cd06174">
    <property type="entry name" value="MFS"/>
    <property type="match status" value="1"/>
</dbReference>
<feature type="transmembrane region" description="Helical" evidence="2">
    <location>
        <begin position="383"/>
        <end position="402"/>
    </location>
</feature>
<proteinExistence type="predicted"/>
<dbReference type="PANTHER" id="PTHR23526:SF2">
    <property type="entry name" value="MAJOR FACILITATOR SUPERFAMILY (MFS) PROFILE DOMAIN-CONTAINING PROTEIN"/>
    <property type="match status" value="1"/>
</dbReference>
<keyword evidence="2" id="KW-1133">Transmembrane helix</keyword>
<feature type="transmembrane region" description="Helical" evidence="2">
    <location>
        <begin position="408"/>
        <end position="427"/>
    </location>
</feature>
<dbReference type="Gene3D" id="1.20.1250.20">
    <property type="entry name" value="MFS general substrate transporter like domains"/>
    <property type="match status" value="1"/>
</dbReference>
<evidence type="ECO:0000313" key="4">
    <source>
        <dbReference type="Proteomes" id="UP000615455"/>
    </source>
</evidence>
<keyword evidence="4" id="KW-1185">Reference proteome</keyword>
<feature type="transmembrane region" description="Helical" evidence="2">
    <location>
        <begin position="111"/>
        <end position="130"/>
    </location>
</feature>
<feature type="transmembrane region" description="Helical" evidence="2">
    <location>
        <begin position="78"/>
        <end position="99"/>
    </location>
</feature>
<evidence type="ECO:0000256" key="2">
    <source>
        <dbReference type="SAM" id="Phobius"/>
    </source>
</evidence>
<dbReference type="PANTHER" id="PTHR23526">
    <property type="entry name" value="INTEGRAL MEMBRANE TRANSPORT PROTEIN-RELATED"/>
    <property type="match status" value="1"/>
</dbReference>
<feature type="transmembrane region" description="Helical" evidence="2">
    <location>
        <begin position="252"/>
        <end position="276"/>
    </location>
</feature>
<dbReference type="SUPFAM" id="SSF103473">
    <property type="entry name" value="MFS general substrate transporter"/>
    <property type="match status" value="1"/>
</dbReference>
<sequence>MHKDQSQTRRRQGRAAEGQASNYFGHQASGGGNEAKIHKGRLDAQAILLLIVHTLFGSANALSGTFVGVYLWKAKNDFALIGWFTLATHLTMAITFWLAGKWVKEHNKMNCLRVGVSVSAVFYMLVLWLGPSSIHYFVWLGMVQGISSGLFWVAFNVVYFEVTDPDNRDRFNGWIGLLGSGAGIVAPWISGGLIIRLGDVSGYRLIFSISLGVFLLGVVISFFLKKRKVQGTYEWLFPLRCLRQPETPWKRVSLALVFQGVREGVFGFMIALLVYISTASEASLGNFVLITSAVSLVSFWAAGRFIKPHFRKISMLIGAIMVVVVIFPFFWKMGYSTLLLFGLGASLFFPMYSVPMVSAVFDLIGSNEASAKQREEYIVLRELSLNVGRMLGVLLFIGVISWSKAPLIINVLLLVIGSSPLVSWYFMKRQLSVIKP</sequence>
<comment type="caution">
    <text evidence="3">The sequence shown here is derived from an EMBL/GenBank/DDBJ whole genome shotgun (WGS) entry which is preliminary data.</text>
</comment>
<name>A0ABQ1EQI7_9BACL</name>
<reference evidence="4" key="1">
    <citation type="journal article" date="2019" name="Int. J. Syst. Evol. Microbiol.">
        <title>The Global Catalogue of Microorganisms (GCM) 10K type strain sequencing project: providing services to taxonomists for standard genome sequencing and annotation.</title>
        <authorList>
            <consortium name="The Broad Institute Genomics Platform"/>
            <consortium name="The Broad Institute Genome Sequencing Center for Infectious Disease"/>
            <person name="Wu L."/>
            <person name="Ma J."/>
        </authorList>
    </citation>
    <scope>NUCLEOTIDE SEQUENCE [LARGE SCALE GENOMIC DNA]</scope>
    <source>
        <strain evidence="4">CGMCC 1.15043</strain>
    </source>
</reference>
<accession>A0ABQ1EQI7</accession>
<evidence type="ECO:0000256" key="1">
    <source>
        <dbReference type="ARBA" id="ARBA00004651"/>
    </source>
</evidence>
<dbReference type="Pfam" id="PF07690">
    <property type="entry name" value="MFS_1"/>
    <property type="match status" value="1"/>
</dbReference>
<comment type="subcellular location">
    <subcellularLocation>
        <location evidence="1">Cell membrane</location>
        <topology evidence="1">Multi-pass membrane protein</topology>
    </subcellularLocation>
</comment>
<dbReference type="InterPro" id="IPR011701">
    <property type="entry name" value="MFS"/>
</dbReference>
<protein>
    <recommendedName>
        <fullName evidence="5">MFS transporter</fullName>
    </recommendedName>
</protein>
<feature type="transmembrane region" description="Helical" evidence="2">
    <location>
        <begin position="136"/>
        <end position="159"/>
    </location>
</feature>
<evidence type="ECO:0008006" key="5">
    <source>
        <dbReference type="Google" id="ProtNLM"/>
    </source>
</evidence>
<dbReference type="InterPro" id="IPR036259">
    <property type="entry name" value="MFS_trans_sf"/>
</dbReference>
<feature type="transmembrane region" description="Helical" evidence="2">
    <location>
        <begin position="337"/>
        <end position="363"/>
    </location>
</feature>
<feature type="transmembrane region" description="Helical" evidence="2">
    <location>
        <begin position="46"/>
        <end position="72"/>
    </location>
</feature>
<keyword evidence="2" id="KW-0472">Membrane</keyword>
<evidence type="ECO:0000313" key="3">
    <source>
        <dbReference type="EMBL" id="GFZ82289.1"/>
    </source>
</evidence>